<dbReference type="GO" id="GO:0048364">
    <property type="term" value="P:root development"/>
    <property type="evidence" value="ECO:0007669"/>
    <property type="project" value="InterPro"/>
</dbReference>
<dbReference type="STRING" id="4558.A0A1B6PIC6"/>
<organism evidence="1 2">
    <name type="scientific">Sorghum bicolor</name>
    <name type="common">Sorghum</name>
    <name type="synonym">Sorghum vulgare</name>
    <dbReference type="NCBI Taxonomy" id="4558"/>
    <lineage>
        <taxon>Eukaryota</taxon>
        <taxon>Viridiplantae</taxon>
        <taxon>Streptophyta</taxon>
        <taxon>Embryophyta</taxon>
        <taxon>Tracheophyta</taxon>
        <taxon>Spermatophyta</taxon>
        <taxon>Magnoliopsida</taxon>
        <taxon>Liliopsida</taxon>
        <taxon>Poales</taxon>
        <taxon>Poaceae</taxon>
        <taxon>PACMAD clade</taxon>
        <taxon>Panicoideae</taxon>
        <taxon>Andropogonodae</taxon>
        <taxon>Andropogoneae</taxon>
        <taxon>Sorghinae</taxon>
        <taxon>Sorghum</taxon>
    </lineage>
</organism>
<dbReference type="Pfam" id="PF03087">
    <property type="entry name" value="BPS1"/>
    <property type="match status" value="1"/>
</dbReference>
<dbReference type="AlphaFoldDB" id="A0A1B6PIC6"/>
<reference evidence="1 2" key="1">
    <citation type="journal article" date="2009" name="Nature">
        <title>The Sorghum bicolor genome and the diversification of grasses.</title>
        <authorList>
            <person name="Paterson A.H."/>
            <person name="Bowers J.E."/>
            <person name="Bruggmann R."/>
            <person name="Dubchak I."/>
            <person name="Grimwood J."/>
            <person name="Gundlach H."/>
            <person name="Haberer G."/>
            <person name="Hellsten U."/>
            <person name="Mitros T."/>
            <person name="Poliakov A."/>
            <person name="Schmutz J."/>
            <person name="Spannagl M."/>
            <person name="Tang H."/>
            <person name="Wang X."/>
            <person name="Wicker T."/>
            <person name="Bharti A.K."/>
            <person name="Chapman J."/>
            <person name="Feltus F.A."/>
            <person name="Gowik U."/>
            <person name="Grigoriev I.V."/>
            <person name="Lyons E."/>
            <person name="Maher C.A."/>
            <person name="Martis M."/>
            <person name="Narechania A."/>
            <person name="Otillar R.P."/>
            <person name="Penning B.W."/>
            <person name="Salamov A.A."/>
            <person name="Wang Y."/>
            <person name="Zhang L."/>
            <person name="Carpita N.C."/>
            <person name="Freeling M."/>
            <person name="Gingle A.R."/>
            <person name="Hash C.T."/>
            <person name="Keller B."/>
            <person name="Klein P."/>
            <person name="Kresovich S."/>
            <person name="McCann M.C."/>
            <person name="Ming R."/>
            <person name="Peterson D.G."/>
            <person name="Mehboob-ur-Rahman"/>
            <person name="Ware D."/>
            <person name="Westhoff P."/>
            <person name="Mayer K.F."/>
            <person name="Messing J."/>
            <person name="Rokhsar D.S."/>
        </authorList>
    </citation>
    <scope>NUCLEOTIDE SEQUENCE [LARGE SCALE GENOMIC DNA]</scope>
    <source>
        <strain evidence="2">cv. BTx623</strain>
    </source>
</reference>
<dbReference type="PANTHER" id="PTHR33070">
    <property type="entry name" value="OS06G0725500 PROTEIN"/>
    <property type="match status" value="1"/>
</dbReference>
<dbReference type="GO" id="GO:0048367">
    <property type="term" value="P:shoot system development"/>
    <property type="evidence" value="ECO:0007669"/>
    <property type="project" value="InterPro"/>
</dbReference>
<gene>
    <name evidence="1" type="ORF">SORBI_3007G175100</name>
</gene>
<dbReference type="OMA" id="CIITISV"/>
<dbReference type="PANTHER" id="PTHR33070:SF57">
    <property type="match status" value="1"/>
</dbReference>
<dbReference type="EMBL" id="CM000766">
    <property type="protein sequence ID" value="KXG25428.1"/>
    <property type="molecule type" value="Genomic_DNA"/>
</dbReference>
<proteinExistence type="predicted"/>
<dbReference type="Gramene" id="KXG25428">
    <property type="protein sequence ID" value="KXG25428"/>
    <property type="gene ID" value="SORBI_3007G175100"/>
</dbReference>
<dbReference type="InterPro" id="IPR004320">
    <property type="entry name" value="BPS1_pln"/>
</dbReference>
<protein>
    <submittedName>
        <fullName evidence="1">Uncharacterized protein</fullName>
    </submittedName>
</protein>
<reference evidence="2" key="2">
    <citation type="journal article" date="2018" name="Plant J.">
        <title>The Sorghum bicolor reference genome: improved assembly, gene annotations, a transcriptome atlas, and signatures of genome organization.</title>
        <authorList>
            <person name="McCormick R.F."/>
            <person name="Truong S.K."/>
            <person name="Sreedasyam A."/>
            <person name="Jenkins J."/>
            <person name="Shu S."/>
            <person name="Sims D."/>
            <person name="Kennedy M."/>
            <person name="Amirebrahimi M."/>
            <person name="Weers B.D."/>
            <person name="McKinley B."/>
            <person name="Mattison A."/>
            <person name="Morishige D.T."/>
            <person name="Grimwood J."/>
            <person name="Schmutz J."/>
            <person name="Mullet J.E."/>
        </authorList>
    </citation>
    <scope>NUCLEOTIDE SEQUENCE [LARGE SCALE GENOMIC DNA]</scope>
    <source>
        <strain evidence="2">cv. BTx623</strain>
    </source>
</reference>
<dbReference type="InParanoid" id="A0A1B6PIC6"/>
<dbReference type="Proteomes" id="UP000000768">
    <property type="component" value="Chromosome 7"/>
</dbReference>
<evidence type="ECO:0000313" key="1">
    <source>
        <dbReference type="EMBL" id="KXG25428.1"/>
    </source>
</evidence>
<keyword evidence="2" id="KW-1185">Reference proteome</keyword>
<name>A0A1B6PIC6_SORBI</name>
<dbReference type="eggNOG" id="ENOG502QUY1">
    <property type="taxonomic scope" value="Eukaryota"/>
</dbReference>
<accession>A0A1B6PIC6</accession>
<evidence type="ECO:0000313" key="2">
    <source>
        <dbReference type="Proteomes" id="UP000000768"/>
    </source>
</evidence>
<sequence>MASHLRSISLPSRLHSSEAAVQQELCILEAIISSPSTCIVTMCDGLRRLGDIYNSVEEMTHLPSNQVCSSQQRKMLDGEIESSLQLLDLCNTMQEIFVELKAIIQELQVALRKGDDATVQAKIQSYSRLVKKAKQSFKKASKKATSDKTDCAMIRLLTKAREITVSLLESTLQLLSKQIDMPKQSLVLKAFYKRKAVVCEEDQLQALESSIGDLESRAGHLFRILVQSRVSLLNILSS</sequence>